<dbReference type="PRINTS" id="PR00081">
    <property type="entry name" value="GDHRDH"/>
</dbReference>
<dbReference type="NCBIfam" id="NF004521">
    <property type="entry name" value="PRK05866.1"/>
    <property type="match status" value="1"/>
</dbReference>
<sequence length="348" mass="37850">MVLPASDPISHVLVVIGLSEASVGHHRWPKPGETYVTRTQHFARIERGIQFLLVSKNSFGKRVSTTLARAAMQPFPSLPLVRARLDPNYGAPIKGKRVLITGASSGIGEEAAYQFGKLGAKVIVVARREDLLAEVAARIIAEGGEAEAIACDLSDLDAIDKLVETVNEKHGGVDILVNNAGRSIRRKTYESLDRWHDAERTMQLNYFSPLRLIRGFAPGMVERRSGHIINVATWGVLTDVVPQFAVYNASKAALSTVSRIVDAEYGKYNVHTTTLYFPLVRTPMIAPTEAYTNAAALTSAEAAEWMVLAARTRVVRIAPRISVMSAATNAVAPDLVTRVARNGRETLG</sequence>
<evidence type="ECO:0000256" key="2">
    <source>
        <dbReference type="ARBA" id="ARBA00023002"/>
    </source>
</evidence>
<dbReference type="KEGG" id="mabb:MASS_3959"/>
<evidence type="ECO:0000313" key="5">
    <source>
        <dbReference type="EMBL" id="AGM30561.1"/>
    </source>
</evidence>
<evidence type="ECO:0000259" key="4">
    <source>
        <dbReference type="SMART" id="SM00822"/>
    </source>
</evidence>
<feature type="domain" description="Ketoreductase" evidence="4">
    <location>
        <begin position="96"/>
        <end position="240"/>
    </location>
</feature>
<evidence type="ECO:0000313" key="6">
    <source>
        <dbReference type="Proteomes" id="UP000013961"/>
    </source>
</evidence>
<organism evidence="5 6">
    <name type="scientific">Mycobacteroides abscessus subsp. bolletii 50594</name>
    <dbReference type="NCBI Taxonomy" id="1303024"/>
    <lineage>
        <taxon>Bacteria</taxon>
        <taxon>Bacillati</taxon>
        <taxon>Actinomycetota</taxon>
        <taxon>Actinomycetes</taxon>
        <taxon>Mycobacteriales</taxon>
        <taxon>Mycobacteriaceae</taxon>
        <taxon>Mycobacteroides</taxon>
        <taxon>Mycobacteroides abscessus</taxon>
    </lineage>
</organism>
<evidence type="ECO:0000256" key="1">
    <source>
        <dbReference type="ARBA" id="ARBA00006484"/>
    </source>
</evidence>
<dbReference type="Pfam" id="PF00106">
    <property type="entry name" value="adh_short"/>
    <property type="match status" value="1"/>
</dbReference>
<dbReference type="EMBL" id="CP004374">
    <property type="protein sequence ID" value="AGM30561.1"/>
    <property type="molecule type" value="Genomic_DNA"/>
</dbReference>
<dbReference type="SMART" id="SM00822">
    <property type="entry name" value="PKS_KR"/>
    <property type="match status" value="1"/>
</dbReference>
<accession>A0AB33AFP2</accession>
<dbReference type="PANTHER" id="PTHR44196:SF1">
    <property type="entry name" value="DEHYDROGENASE_REDUCTASE SDR FAMILY MEMBER 7B"/>
    <property type="match status" value="1"/>
</dbReference>
<dbReference type="Gene3D" id="3.40.50.720">
    <property type="entry name" value="NAD(P)-binding Rossmann-like Domain"/>
    <property type="match status" value="1"/>
</dbReference>
<proteinExistence type="inferred from homology"/>
<dbReference type="PANTHER" id="PTHR44196">
    <property type="entry name" value="DEHYDROGENASE/REDUCTASE SDR FAMILY MEMBER 7B"/>
    <property type="match status" value="1"/>
</dbReference>
<gene>
    <name evidence="5" type="ORF">MASS_3959</name>
</gene>
<dbReference type="PRINTS" id="PR00080">
    <property type="entry name" value="SDRFAMILY"/>
</dbReference>
<dbReference type="CDD" id="cd05233">
    <property type="entry name" value="SDR_c"/>
    <property type="match status" value="1"/>
</dbReference>
<dbReference type="GO" id="GO:0016020">
    <property type="term" value="C:membrane"/>
    <property type="evidence" value="ECO:0007669"/>
    <property type="project" value="TreeGrafter"/>
</dbReference>
<dbReference type="InterPro" id="IPR036291">
    <property type="entry name" value="NAD(P)-bd_dom_sf"/>
</dbReference>
<comment type="similarity">
    <text evidence="1 3">Belongs to the short-chain dehydrogenases/reductases (SDR) family.</text>
</comment>
<dbReference type="SUPFAM" id="SSF51735">
    <property type="entry name" value="NAD(P)-binding Rossmann-fold domains"/>
    <property type="match status" value="1"/>
</dbReference>
<dbReference type="InterPro" id="IPR057326">
    <property type="entry name" value="KR_dom"/>
</dbReference>
<protein>
    <submittedName>
        <fullName evidence="5">Fatty acyl-CoA reductase</fullName>
    </submittedName>
</protein>
<name>A0AB33AFP2_9MYCO</name>
<dbReference type="AlphaFoldDB" id="A0AB33AFP2"/>
<evidence type="ECO:0000256" key="3">
    <source>
        <dbReference type="RuleBase" id="RU000363"/>
    </source>
</evidence>
<keyword evidence="2" id="KW-0560">Oxidoreductase</keyword>
<dbReference type="GO" id="GO:0016491">
    <property type="term" value="F:oxidoreductase activity"/>
    <property type="evidence" value="ECO:0007669"/>
    <property type="project" value="UniProtKB-KW"/>
</dbReference>
<dbReference type="Proteomes" id="UP000013961">
    <property type="component" value="Chromosome"/>
</dbReference>
<reference evidence="5 6" key="1">
    <citation type="journal article" date="2013" name="Genome Announc.">
        <title>Complete Genome Sequence of Mycobacterium massiliense Clinical Strain Asan 50594, Belonging to the Type II Genotype.</title>
        <authorList>
            <person name="Kim B.J."/>
            <person name="Kim B.R."/>
            <person name="Hong S.H."/>
            <person name="Seok S.H."/>
            <person name="Kook Y.H."/>
            <person name="Kim B.J."/>
        </authorList>
    </citation>
    <scope>NUCLEOTIDE SEQUENCE [LARGE SCALE GENOMIC DNA]</scope>
    <source>
        <strain evidence="5 6">50594</strain>
    </source>
</reference>
<dbReference type="InterPro" id="IPR002347">
    <property type="entry name" value="SDR_fam"/>
</dbReference>